<evidence type="ECO:0000313" key="2">
    <source>
        <dbReference type="Proteomes" id="UP000824998"/>
    </source>
</evidence>
<organism evidence="1 2">
    <name type="scientific">Amylocarpus encephaloides</name>
    <dbReference type="NCBI Taxonomy" id="45428"/>
    <lineage>
        <taxon>Eukaryota</taxon>
        <taxon>Fungi</taxon>
        <taxon>Dikarya</taxon>
        <taxon>Ascomycota</taxon>
        <taxon>Pezizomycotina</taxon>
        <taxon>Leotiomycetes</taxon>
        <taxon>Helotiales</taxon>
        <taxon>Helotiales incertae sedis</taxon>
        <taxon>Amylocarpus</taxon>
    </lineage>
</organism>
<name>A0A9P7Y8U9_9HELO</name>
<proteinExistence type="predicted"/>
<sequence length="206" mass="23161">MGHDPCAVEEKNAPENGAVVEITNVAKRRGKETREEVDVGVDGAMREVVLMCRNLWINSIRSTLYRPGLTRSSDHVMAIFSGVQLARRSSRLASISPFLALSLSTSYYTSPPETQYTLHTTTILQSSMVALTALPQWPPRESLCFELTLEDRDGDYATTPYWNPEWKLRLLTADWDDLLEALKSHFGRSQIVANADSDYRHSNIDA</sequence>
<protein>
    <submittedName>
        <fullName evidence="1">Uncharacterized protein</fullName>
    </submittedName>
</protein>
<comment type="caution">
    <text evidence="1">The sequence shown here is derived from an EMBL/GenBank/DDBJ whole genome shotgun (WGS) entry which is preliminary data.</text>
</comment>
<dbReference type="Proteomes" id="UP000824998">
    <property type="component" value="Unassembled WGS sequence"/>
</dbReference>
<reference evidence="1" key="1">
    <citation type="journal article" date="2021" name="IMA Fungus">
        <title>Genomic characterization of three marine fungi, including Emericellopsis atlantica sp. nov. with signatures of a generalist lifestyle and marine biomass degradation.</title>
        <authorList>
            <person name="Hagestad O.C."/>
            <person name="Hou L."/>
            <person name="Andersen J.H."/>
            <person name="Hansen E.H."/>
            <person name="Altermark B."/>
            <person name="Li C."/>
            <person name="Kuhnert E."/>
            <person name="Cox R.J."/>
            <person name="Crous P.W."/>
            <person name="Spatafora J.W."/>
            <person name="Lail K."/>
            <person name="Amirebrahimi M."/>
            <person name="Lipzen A."/>
            <person name="Pangilinan J."/>
            <person name="Andreopoulos W."/>
            <person name="Hayes R.D."/>
            <person name="Ng V."/>
            <person name="Grigoriev I.V."/>
            <person name="Jackson S.A."/>
            <person name="Sutton T.D.S."/>
            <person name="Dobson A.D.W."/>
            <person name="Rama T."/>
        </authorList>
    </citation>
    <scope>NUCLEOTIDE SEQUENCE</scope>
    <source>
        <strain evidence="1">TRa018bII</strain>
    </source>
</reference>
<gene>
    <name evidence="1" type="ORF">BJ875DRAFT_547069</name>
</gene>
<accession>A0A9P7Y8U9</accession>
<keyword evidence="2" id="KW-1185">Reference proteome</keyword>
<dbReference type="EMBL" id="MU251787">
    <property type="protein sequence ID" value="KAG9229309.1"/>
    <property type="molecule type" value="Genomic_DNA"/>
</dbReference>
<dbReference type="AlphaFoldDB" id="A0A9P7Y8U9"/>
<evidence type="ECO:0000313" key="1">
    <source>
        <dbReference type="EMBL" id="KAG9229309.1"/>
    </source>
</evidence>